<sequence length="395" mass="44383">MLCAVPLPLSFLTFLPSLILKVLKTGLNRPIEPIDKSTRADAITGTLKNRYKTVEPHIQNPSFFNGSAAAVRGCRRLHSFLLPPVPNSSSSSSERRPHLPWLLCLRIQAARCRVVRRLWFVSPLAVVSSSSCSPSKFSVTAYRQLLRRDNLQSCQHALLVPKEEDYIEWFKNAGFKDGKLKRIGPKWYRGVRRHGLILGCSVIDVKPFCGDFPLKVSATGRKSHPVRPGMILETVSKLMSKSCLLHFILWYEANWTKMISFMYFFLLFLLSTVNLNCGGFHPCDHLIKLELIARRRNAHLIKYPDAKVISLGIGDTTEPIPDAITSAMSKRLHALSTVEGYSGYGAEQGEKPLRSAIASTFYRDLGIEDDDIFVSDGAVKLSTVMDASRRKYKKD</sequence>
<name>A0A444WX11_ARAHY</name>
<keyword evidence="5" id="KW-0732">Signal</keyword>
<evidence type="ECO:0008006" key="8">
    <source>
        <dbReference type="Google" id="ProtNLM"/>
    </source>
</evidence>
<dbReference type="PANTHER" id="PTHR43144">
    <property type="entry name" value="AMINOTRANSFERASE"/>
    <property type="match status" value="1"/>
</dbReference>
<feature type="chain" id="PRO_5019117887" description="Aminotransferase class I/classII domain-containing protein" evidence="5">
    <location>
        <begin position="25"/>
        <end position="395"/>
    </location>
</feature>
<keyword evidence="7" id="KW-1185">Reference proteome</keyword>
<protein>
    <recommendedName>
        <fullName evidence="8">Aminotransferase class I/classII domain-containing protein</fullName>
    </recommendedName>
</protein>
<gene>
    <name evidence="6" type="ORF">Ahy_B10g100517</name>
</gene>
<dbReference type="InterPro" id="IPR015422">
    <property type="entry name" value="PyrdxlP-dep_Trfase_small"/>
</dbReference>
<comment type="cofactor">
    <cofactor evidence="1">
        <name>pyridoxal 5'-phosphate</name>
        <dbReference type="ChEBI" id="CHEBI:597326"/>
    </cofactor>
</comment>
<comment type="caution">
    <text evidence="6">The sequence shown here is derived from an EMBL/GenBank/DDBJ whole genome shotgun (WGS) entry which is preliminary data.</text>
</comment>
<keyword evidence="2" id="KW-0032">Aminotransferase</keyword>
<evidence type="ECO:0000313" key="6">
    <source>
        <dbReference type="EMBL" id="RYQ81925.1"/>
    </source>
</evidence>
<evidence type="ECO:0000256" key="4">
    <source>
        <dbReference type="ARBA" id="ARBA00022898"/>
    </source>
</evidence>
<keyword evidence="4" id="KW-0663">Pyridoxal phosphate</keyword>
<dbReference type="AlphaFoldDB" id="A0A444WX11"/>
<dbReference type="Proteomes" id="UP000289738">
    <property type="component" value="Chromosome B10"/>
</dbReference>
<dbReference type="SUPFAM" id="SSF53383">
    <property type="entry name" value="PLP-dependent transferases"/>
    <property type="match status" value="1"/>
</dbReference>
<proteinExistence type="predicted"/>
<dbReference type="Gene3D" id="3.90.1150.10">
    <property type="entry name" value="Aspartate Aminotransferase, domain 1"/>
    <property type="match status" value="1"/>
</dbReference>
<evidence type="ECO:0000256" key="2">
    <source>
        <dbReference type="ARBA" id="ARBA00022576"/>
    </source>
</evidence>
<dbReference type="STRING" id="3818.A0A444WX11"/>
<dbReference type="InterPro" id="IPR015421">
    <property type="entry name" value="PyrdxlP-dep_Trfase_major"/>
</dbReference>
<evidence type="ECO:0000256" key="3">
    <source>
        <dbReference type="ARBA" id="ARBA00022679"/>
    </source>
</evidence>
<organism evidence="6 7">
    <name type="scientific">Arachis hypogaea</name>
    <name type="common">Peanut</name>
    <dbReference type="NCBI Taxonomy" id="3818"/>
    <lineage>
        <taxon>Eukaryota</taxon>
        <taxon>Viridiplantae</taxon>
        <taxon>Streptophyta</taxon>
        <taxon>Embryophyta</taxon>
        <taxon>Tracheophyta</taxon>
        <taxon>Spermatophyta</taxon>
        <taxon>Magnoliopsida</taxon>
        <taxon>eudicotyledons</taxon>
        <taxon>Gunneridae</taxon>
        <taxon>Pentapetalae</taxon>
        <taxon>rosids</taxon>
        <taxon>fabids</taxon>
        <taxon>Fabales</taxon>
        <taxon>Fabaceae</taxon>
        <taxon>Papilionoideae</taxon>
        <taxon>50 kb inversion clade</taxon>
        <taxon>dalbergioids sensu lato</taxon>
        <taxon>Dalbergieae</taxon>
        <taxon>Pterocarpus clade</taxon>
        <taxon>Arachis</taxon>
    </lineage>
</organism>
<dbReference type="EMBL" id="SDMP01000020">
    <property type="protein sequence ID" value="RYQ81925.1"/>
    <property type="molecule type" value="Genomic_DNA"/>
</dbReference>
<dbReference type="Gene3D" id="3.40.640.10">
    <property type="entry name" value="Type I PLP-dependent aspartate aminotransferase-like (Major domain)"/>
    <property type="match status" value="1"/>
</dbReference>
<dbReference type="GO" id="GO:0008483">
    <property type="term" value="F:transaminase activity"/>
    <property type="evidence" value="ECO:0007669"/>
    <property type="project" value="UniProtKB-KW"/>
</dbReference>
<accession>A0A444WX11</accession>
<reference evidence="6 7" key="1">
    <citation type="submission" date="2019-01" db="EMBL/GenBank/DDBJ databases">
        <title>Sequencing of cultivated peanut Arachis hypogaea provides insights into genome evolution and oil improvement.</title>
        <authorList>
            <person name="Chen X."/>
        </authorList>
    </citation>
    <scope>NUCLEOTIDE SEQUENCE [LARGE SCALE GENOMIC DNA]</scope>
    <source>
        <strain evidence="7">cv. Fuhuasheng</strain>
        <tissue evidence="6">Leaves</tissue>
    </source>
</reference>
<keyword evidence="3" id="KW-0808">Transferase</keyword>
<evidence type="ECO:0000313" key="7">
    <source>
        <dbReference type="Proteomes" id="UP000289738"/>
    </source>
</evidence>
<evidence type="ECO:0000256" key="1">
    <source>
        <dbReference type="ARBA" id="ARBA00001933"/>
    </source>
</evidence>
<dbReference type="InterPro" id="IPR019942">
    <property type="entry name" value="DapL/ALD1"/>
</dbReference>
<evidence type="ECO:0000256" key="5">
    <source>
        <dbReference type="SAM" id="SignalP"/>
    </source>
</evidence>
<feature type="signal peptide" evidence="5">
    <location>
        <begin position="1"/>
        <end position="24"/>
    </location>
</feature>
<dbReference type="InterPro" id="IPR015424">
    <property type="entry name" value="PyrdxlP-dep_Trfase"/>
</dbReference>